<gene>
    <name evidence="2" type="ORF">CEXT_331851</name>
</gene>
<dbReference type="EMBL" id="BPLR01001791">
    <property type="protein sequence ID" value="GIX66481.1"/>
    <property type="molecule type" value="Genomic_DNA"/>
</dbReference>
<accession>A0AAV4M1Z3</accession>
<protein>
    <submittedName>
        <fullName evidence="2">Uncharacterized protein</fullName>
    </submittedName>
</protein>
<sequence>MKRGVTIPKSDVAFDAHQFPRALTYTSIYLADPTGGGGRGGKENGRKIKSILRKAERERKKGKKNFVASKSEWAGDLSAFSRPPPPSHGQTNGPKRQNDRRGGRDGQEKKKKTREWCEREKSENQISISYFFSNHKT</sequence>
<feature type="compositionally biased region" description="Basic and acidic residues" evidence="1">
    <location>
        <begin position="96"/>
        <end position="120"/>
    </location>
</feature>
<comment type="caution">
    <text evidence="2">The sequence shown here is derived from an EMBL/GenBank/DDBJ whole genome shotgun (WGS) entry which is preliminary data.</text>
</comment>
<feature type="region of interest" description="Disordered" evidence="1">
    <location>
        <begin position="53"/>
        <end position="120"/>
    </location>
</feature>
<dbReference type="Proteomes" id="UP001054945">
    <property type="component" value="Unassembled WGS sequence"/>
</dbReference>
<organism evidence="2 3">
    <name type="scientific">Caerostris extrusa</name>
    <name type="common">Bark spider</name>
    <name type="synonym">Caerostris bankana</name>
    <dbReference type="NCBI Taxonomy" id="172846"/>
    <lineage>
        <taxon>Eukaryota</taxon>
        <taxon>Metazoa</taxon>
        <taxon>Ecdysozoa</taxon>
        <taxon>Arthropoda</taxon>
        <taxon>Chelicerata</taxon>
        <taxon>Arachnida</taxon>
        <taxon>Araneae</taxon>
        <taxon>Araneomorphae</taxon>
        <taxon>Entelegynae</taxon>
        <taxon>Araneoidea</taxon>
        <taxon>Araneidae</taxon>
        <taxon>Caerostris</taxon>
    </lineage>
</organism>
<dbReference type="AlphaFoldDB" id="A0AAV4M1Z3"/>
<evidence type="ECO:0000313" key="2">
    <source>
        <dbReference type="EMBL" id="GIX66481.1"/>
    </source>
</evidence>
<reference evidence="2 3" key="1">
    <citation type="submission" date="2021-06" db="EMBL/GenBank/DDBJ databases">
        <title>Caerostris extrusa draft genome.</title>
        <authorList>
            <person name="Kono N."/>
            <person name="Arakawa K."/>
        </authorList>
    </citation>
    <scope>NUCLEOTIDE SEQUENCE [LARGE SCALE GENOMIC DNA]</scope>
</reference>
<evidence type="ECO:0000313" key="3">
    <source>
        <dbReference type="Proteomes" id="UP001054945"/>
    </source>
</evidence>
<evidence type="ECO:0000256" key="1">
    <source>
        <dbReference type="SAM" id="MobiDB-lite"/>
    </source>
</evidence>
<proteinExistence type="predicted"/>
<keyword evidence="3" id="KW-1185">Reference proteome</keyword>
<name>A0AAV4M1Z3_CAEEX</name>